<dbReference type="Gene3D" id="1.20.140.160">
    <property type="match status" value="1"/>
</dbReference>
<evidence type="ECO:0000313" key="5">
    <source>
        <dbReference type="Proteomes" id="UP000027037"/>
    </source>
</evidence>
<accession>A0A062U524</accession>
<dbReference type="InterPro" id="IPR013324">
    <property type="entry name" value="RNA_pol_sigma_r3/r4-like"/>
</dbReference>
<dbReference type="GO" id="GO:0000160">
    <property type="term" value="P:phosphorelay signal transduction system"/>
    <property type="evidence" value="ECO:0007669"/>
    <property type="project" value="InterPro"/>
</dbReference>
<evidence type="ECO:0000313" key="4">
    <source>
        <dbReference type="EMBL" id="KCZ53402.1"/>
    </source>
</evidence>
<evidence type="ECO:0000256" key="2">
    <source>
        <dbReference type="PROSITE-ProRule" id="PRU00169"/>
    </source>
</evidence>
<dbReference type="Pfam" id="PF00072">
    <property type="entry name" value="Response_reg"/>
    <property type="match status" value="1"/>
</dbReference>
<dbReference type="SUPFAM" id="SSF52172">
    <property type="entry name" value="CheY-like"/>
    <property type="match status" value="1"/>
</dbReference>
<dbReference type="EMBL" id="AWFF01000054">
    <property type="protein sequence ID" value="KCZ53402.1"/>
    <property type="molecule type" value="Genomic_DNA"/>
</dbReference>
<dbReference type="PANTHER" id="PTHR44591:SF3">
    <property type="entry name" value="RESPONSE REGULATORY DOMAIN-CONTAINING PROTEIN"/>
    <property type="match status" value="1"/>
</dbReference>
<dbReference type="SUPFAM" id="SSF88659">
    <property type="entry name" value="Sigma3 and sigma4 domains of RNA polymerase sigma factors"/>
    <property type="match status" value="1"/>
</dbReference>
<name>A0A062U524_9PROT</name>
<keyword evidence="1 2" id="KW-0597">Phosphoprotein</keyword>
<gene>
    <name evidence="4" type="ORF">HY29_04040</name>
</gene>
<dbReference type="Gene3D" id="3.40.50.2300">
    <property type="match status" value="1"/>
</dbReference>
<dbReference type="PATRIC" id="fig|1280946.3.peg.2717"/>
<organism evidence="4 5">
    <name type="scientific">Hyphomonas beringensis</name>
    <dbReference type="NCBI Taxonomy" id="1280946"/>
    <lineage>
        <taxon>Bacteria</taxon>
        <taxon>Pseudomonadati</taxon>
        <taxon>Pseudomonadota</taxon>
        <taxon>Alphaproteobacteria</taxon>
        <taxon>Hyphomonadales</taxon>
        <taxon>Hyphomonadaceae</taxon>
        <taxon>Hyphomonas</taxon>
    </lineage>
</organism>
<dbReference type="eggNOG" id="COG0784">
    <property type="taxonomic scope" value="Bacteria"/>
</dbReference>
<proteinExistence type="predicted"/>
<dbReference type="InterPro" id="IPR011006">
    <property type="entry name" value="CheY-like_superfamily"/>
</dbReference>
<dbReference type="SMART" id="SM00448">
    <property type="entry name" value="REC"/>
    <property type="match status" value="1"/>
</dbReference>
<dbReference type="InterPro" id="IPR001789">
    <property type="entry name" value="Sig_transdc_resp-reg_receiver"/>
</dbReference>
<dbReference type="RefSeq" id="WP_034797769.1">
    <property type="nucleotide sequence ID" value="NZ_AWFF01000054.1"/>
</dbReference>
<evidence type="ECO:0000256" key="1">
    <source>
        <dbReference type="ARBA" id="ARBA00022553"/>
    </source>
</evidence>
<dbReference type="Proteomes" id="UP000027037">
    <property type="component" value="Unassembled WGS sequence"/>
</dbReference>
<dbReference type="PANTHER" id="PTHR44591">
    <property type="entry name" value="STRESS RESPONSE REGULATOR PROTEIN 1"/>
    <property type="match status" value="1"/>
</dbReference>
<keyword evidence="5" id="KW-1185">Reference proteome</keyword>
<reference evidence="4 5" key="1">
    <citation type="journal article" date="2014" name="Antonie Van Leeuwenhoek">
        <title>Hyphomonas beringensis sp. nov. and Hyphomonas chukchiensis sp. nov., isolated from surface seawater of the Bering Sea and Chukchi Sea.</title>
        <authorList>
            <person name="Li C."/>
            <person name="Lai Q."/>
            <person name="Li G."/>
            <person name="Dong C."/>
            <person name="Wang J."/>
            <person name="Liao Y."/>
            <person name="Shao Z."/>
        </authorList>
    </citation>
    <scope>NUCLEOTIDE SEQUENCE [LARGE SCALE GENOMIC DNA]</scope>
    <source>
        <strain evidence="4 5">25B14_1</strain>
    </source>
</reference>
<sequence length="254" mass="27575">MLSDLITSELTMLRLYAHSVIGDHEVGDEMVCDLVQALTHQMTTDPDFSLSKVGLYIALDRHILPKAEAKPAKLQFSGPLQKMSREERRASLLHFSGGFSLEETASIMGCDGRTVYSLIESATAASLLPVRTGVLILEDEPHVAALLGLLVEQSGHWVAGTAHTHSEAVNVAMQTEFGLIISDMKLADGSLGTRAVEEILLRKKQAIPVVYITAHPALVQEAISDEAPFLIRKPFDIWNVRNAVNRAALSALAA</sequence>
<feature type="domain" description="Response regulatory" evidence="3">
    <location>
        <begin position="133"/>
        <end position="248"/>
    </location>
</feature>
<evidence type="ECO:0000259" key="3">
    <source>
        <dbReference type="PROSITE" id="PS50110"/>
    </source>
</evidence>
<protein>
    <recommendedName>
        <fullName evidence="3">Response regulatory domain-containing protein</fullName>
    </recommendedName>
</protein>
<comment type="caution">
    <text evidence="4">The sequence shown here is derived from an EMBL/GenBank/DDBJ whole genome shotgun (WGS) entry which is preliminary data.</text>
</comment>
<feature type="modified residue" description="4-aspartylphosphate" evidence="2">
    <location>
        <position position="183"/>
    </location>
</feature>
<dbReference type="OrthoDB" id="9786101at2"/>
<dbReference type="AlphaFoldDB" id="A0A062U524"/>
<dbReference type="InterPro" id="IPR050595">
    <property type="entry name" value="Bact_response_regulator"/>
</dbReference>
<dbReference type="STRING" id="1280946.HY29_04040"/>
<dbReference type="PROSITE" id="PS50110">
    <property type="entry name" value="RESPONSE_REGULATORY"/>
    <property type="match status" value="1"/>
</dbReference>